<feature type="domain" description="MvaI/BcnI restriction endonuclease" evidence="1">
    <location>
        <begin position="7"/>
        <end position="226"/>
    </location>
</feature>
<dbReference type="InterPro" id="IPR043005">
    <property type="entry name" value="MvaI_BcnI_rec"/>
</dbReference>
<dbReference type="InterPro" id="IPR043004">
    <property type="entry name" value="MvaI_BcnI_cat"/>
</dbReference>
<evidence type="ECO:0000259" key="1">
    <source>
        <dbReference type="Pfam" id="PF15515"/>
    </source>
</evidence>
<gene>
    <name evidence="2" type="ORF">UU34_C0003G0040</name>
</gene>
<proteinExistence type="predicted"/>
<dbReference type="Gene3D" id="3.30.70.3570">
    <property type="entry name" value="MvaI/BcnI restriction endonuclease, recognition domain"/>
    <property type="match status" value="1"/>
</dbReference>
<dbReference type="InterPro" id="IPR029127">
    <property type="entry name" value="MvaI_BcnI"/>
</dbReference>
<sequence length="233" mass="26649">MTLDELIEKLQKIKKMGFVKTVRAHQGGVGNTLEYLLEVPENNLRLPDIGEIEIKAKRYDSQSMLTLSSRAPQKRGTNKVLFKNYKYIGTDGIYRLYSTVYGSRKNTKGFGIDVQNGKLVLLNPKNIEAFWPLEKLDDIFKEKSSQIVLVLAYTKGSMGKSDERFHYVEAYLLSGLNLNNTRNAIKRDKLKVDIRIGFDLTGKRAGKYHDHGTGFRISKKDYIHLFGKVKQLI</sequence>
<evidence type="ECO:0000313" key="2">
    <source>
        <dbReference type="EMBL" id="KKR87698.1"/>
    </source>
</evidence>
<dbReference type="Gene3D" id="3.40.210.20">
    <property type="entry name" value="MvaI/BcnI restriction endonuclease, catalytic domain"/>
    <property type="match status" value="1"/>
</dbReference>
<dbReference type="Proteomes" id="UP000034854">
    <property type="component" value="Unassembled WGS sequence"/>
</dbReference>
<dbReference type="EMBL" id="LCAG01000003">
    <property type="protein sequence ID" value="KKR87698.1"/>
    <property type="molecule type" value="Genomic_DNA"/>
</dbReference>
<comment type="caution">
    <text evidence="2">The sequence shown here is derived from an EMBL/GenBank/DDBJ whole genome shotgun (WGS) entry which is preliminary data.</text>
</comment>
<organism evidence="2 3">
    <name type="scientific">Candidatus Curtissbacteria bacterium GW2011_GWA1_41_11</name>
    <dbReference type="NCBI Taxonomy" id="1618409"/>
    <lineage>
        <taxon>Bacteria</taxon>
        <taxon>Candidatus Curtissiibacteriota</taxon>
    </lineage>
</organism>
<dbReference type="CDD" id="cd22344">
    <property type="entry name" value="PDDEXK_nuclease"/>
    <property type="match status" value="1"/>
</dbReference>
<evidence type="ECO:0000313" key="3">
    <source>
        <dbReference type="Proteomes" id="UP000034854"/>
    </source>
</evidence>
<dbReference type="Pfam" id="PF15515">
    <property type="entry name" value="MvaI_BcnI"/>
    <property type="match status" value="1"/>
</dbReference>
<accession>A0A0G0UFN9</accession>
<protein>
    <recommendedName>
        <fullName evidence="1">MvaI/BcnI restriction endonuclease domain-containing protein</fullName>
    </recommendedName>
</protein>
<name>A0A0G0UFN9_9BACT</name>
<reference evidence="2 3" key="1">
    <citation type="journal article" date="2015" name="Nature">
        <title>rRNA introns, odd ribosomes, and small enigmatic genomes across a large radiation of phyla.</title>
        <authorList>
            <person name="Brown C.T."/>
            <person name="Hug L.A."/>
            <person name="Thomas B.C."/>
            <person name="Sharon I."/>
            <person name="Castelle C.J."/>
            <person name="Singh A."/>
            <person name="Wilkins M.J."/>
            <person name="Williams K.H."/>
            <person name="Banfield J.F."/>
        </authorList>
    </citation>
    <scope>NUCLEOTIDE SEQUENCE [LARGE SCALE GENOMIC DNA]</scope>
</reference>
<dbReference type="AlphaFoldDB" id="A0A0G0UFN9"/>